<dbReference type="GO" id="GO:0022857">
    <property type="term" value="F:transmembrane transporter activity"/>
    <property type="evidence" value="ECO:0007669"/>
    <property type="project" value="InterPro"/>
</dbReference>
<dbReference type="AlphaFoldDB" id="A0A9P5D2P7"/>
<dbReference type="PANTHER" id="PTHR21576">
    <property type="entry name" value="UNCHARACTERIZED NODULIN-LIKE PROTEIN"/>
    <property type="match status" value="1"/>
</dbReference>
<evidence type="ECO:0000256" key="1">
    <source>
        <dbReference type="ARBA" id="ARBA00004141"/>
    </source>
</evidence>
<feature type="transmembrane region" description="Helical" evidence="6">
    <location>
        <begin position="313"/>
        <end position="334"/>
    </location>
</feature>
<evidence type="ECO:0000256" key="3">
    <source>
        <dbReference type="ARBA" id="ARBA00022989"/>
    </source>
</evidence>
<evidence type="ECO:0000256" key="5">
    <source>
        <dbReference type="SAM" id="MobiDB-lite"/>
    </source>
</evidence>
<dbReference type="InterPro" id="IPR036259">
    <property type="entry name" value="MFS_trans_sf"/>
</dbReference>
<keyword evidence="8" id="KW-1185">Reference proteome</keyword>
<gene>
    <name evidence="7" type="ORF">GMORB2_4153</name>
</gene>
<dbReference type="GO" id="GO:0000329">
    <property type="term" value="C:fungal-type vacuole membrane"/>
    <property type="evidence" value="ECO:0007669"/>
    <property type="project" value="TreeGrafter"/>
</dbReference>
<dbReference type="Gene3D" id="1.20.1250.20">
    <property type="entry name" value="MFS general substrate transporter like domains"/>
    <property type="match status" value="2"/>
</dbReference>
<evidence type="ECO:0000256" key="4">
    <source>
        <dbReference type="ARBA" id="ARBA00023136"/>
    </source>
</evidence>
<feature type="transmembrane region" description="Helical" evidence="6">
    <location>
        <begin position="12"/>
        <end position="31"/>
    </location>
</feature>
<name>A0A9P5D2P7_9HYPO</name>
<feature type="transmembrane region" description="Helical" evidence="6">
    <location>
        <begin position="51"/>
        <end position="71"/>
    </location>
</feature>
<feature type="region of interest" description="Disordered" evidence="5">
    <location>
        <begin position="200"/>
        <end position="276"/>
    </location>
</feature>
<feature type="transmembrane region" description="Helical" evidence="6">
    <location>
        <begin position="106"/>
        <end position="127"/>
    </location>
</feature>
<dbReference type="GeneID" id="55970381"/>
<comment type="caution">
    <text evidence="7">The sequence shown here is derived from an EMBL/GenBank/DDBJ whole genome shotgun (WGS) entry which is preliminary data.</text>
</comment>
<feature type="transmembrane region" description="Helical" evidence="6">
    <location>
        <begin position="392"/>
        <end position="412"/>
    </location>
</feature>
<feature type="transmembrane region" description="Helical" evidence="6">
    <location>
        <begin position="499"/>
        <end position="518"/>
    </location>
</feature>
<feature type="transmembrane region" description="Helical" evidence="6">
    <location>
        <begin position="139"/>
        <end position="164"/>
    </location>
</feature>
<evidence type="ECO:0000313" key="7">
    <source>
        <dbReference type="EMBL" id="KAF4125313.1"/>
    </source>
</evidence>
<keyword evidence="3 6" id="KW-1133">Transmembrane helix</keyword>
<dbReference type="Pfam" id="PF07690">
    <property type="entry name" value="MFS_1"/>
    <property type="match status" value="1"/>
</dbReference>
<proteinExistence type="predicted"/>
<accession>A0A9P5D2P7</accession>
<comment type="subcellular location">
    <subcellularLocation>
        <location evidence="1">Membrane</location>
        <topology evidence="1">Multi-pass membrane protein</topology>
    </subcellularLocation>
</comment>
<evidence type="ECO:0000256" key="6">
    <source>
        <dbReference type="SAM" id="Phobius"/>
    </source>
</evidence>
<keyword evidence="2 6" id="KW-0812">Transmembrane</keyword>
<dbReference type="PANTHER" id="PTHR21576:SF158">
    <property type="entry name" value="RIBOSOMAL RNA-PROCESSING PROTEIN 12-LIKE CONSERVED DOMAIN-CONTAINING PROTEIN"/>
    <property type="match status" value="1"/>
</dbReference>
<evidence type="ECO:0000313" key="8">
    <source>
        <dbReference type="Proteomes" id="UP000749293"/>
    </source>
</evidence>
<feature type="transmembrane region" description="Helical" evidence="6">
    <location>
        <begin position="170"/>
        <end position="190"/>
    </location>
</feature>
<organism evidence="7 8">
    <name type="scientific">Geosmithia morbida</name>
    <dbReference type="NCBI Taxonomy" id="1094350"/>
    <lineage>
        <taxon>Eukaryota</taxon>
        <taxon>Fungi</taxon>
        <taxon>Dikarya</taxon>
        <taxon>Ascomycota</taxon>
        <taxon>Pezizomycotina</taxon>
        <taxon>Sordariomycetes</taxon>
        <taxon>Hypocreomycetidae</taxon>
        <taxon>Hypocreales</taxon>
        <taxon>Bionectriaceae</taxon>
        <taxon>Geosmithia</taxon>
    </lineage>
</organism>
<dbReference type="OrthoDB" id="410267at2759"/>
<reference evidence="7" key="1">
    <citation type="submission" date="2020-03" db="EMBL/GenBank/DDBJ databases">
        <title>Site-based positive gene gene selection in Geosmithia morbida across the United States reveals a broad range of putative effectors and factors for local host and environmental adapation.</title>
        <authorList>
            <person name="Onufrak A."/>
            <person name="Murdoch R.W."/>
            <person name="Gazis R."/>
            <person name="Huff M."/>
            <person name="Staton M."/>
            <person name="Klingeman W."/>
            <person name="Hadziabdic D."/>
        </authorList>
    </citation>
    <scope>NUCLEOTIDE SEQUENCE</scope>
    <source>
        <strain evidence="7">1262</strain>
    </source>
</reference>
<evidence type="ECO:0000256" key="2">
    <source>
        <dbReference type="ARBA" id="ARBA00022692"/>
    </source>
</evidence>
<feature type="compositionally biased region" description="Low complexity" evidence="5">
    <location>
        <begin position="244"/>
        <end position="253"/>
    </location>
</feature>
<feature type="transmembrane region" description="Helical" evidence="6">
    <location>
        <begin position="418"/>
        <end position="441"/>
    </location>
</feature>
<dbReference type="InterPro" id="IPR011701">
    <property type="entry name" value="MFS"/>
</dbReference>
<feature type="transmembrane region" description="Helical" evidence="6">
    <location>
        <begin position="453"/>
        <end position="471"/>
    </location>
</feature>
<protein>
    <submittedName>
        <fullName evidence="7">Nodulin-like</fullName>
    </submittedName>
</protein>
<dbReference type="SUPFAM" id="SSF103473">
    <property type="entry name" value="MFS general substrate transporter"/>
    <property type="match status" value="1"/>
</dbReference>
<dbReference type="EMBL" id="JAANYQ010000003">
    <property type="protein sequence ID" value="KAF4125313.1"/>
    <property type="molecule type" value="Genomic_DNA"/>
</dbReference>
<keyword evidence="4 6" id="KW-0472">Membrane</keyword>
<sequence length="535" mass="58104">MQHSNDLRRSRIIASIAATAIALACGSNYVYSAWAPQFAEKLKLSATESNLIGLFGNLGMYLLGVPIGMFIDNRGPRPAVLGGALLLAVGYFPLHQAYDSGSGSVLLLSFFSFLSGLGGCMAFAAAIKTSALNWPGHRGTATAFPLAAFGLSAFFFSTIGGLFFPGDTSAFLMLLAAGTCGITFIGFWFLKVHANSPYQAVSDEDDSERQTQYRRPSGPRRASSKEAKARRDLGNLDDDLEPGTSTTAASSSTRDPETPAVNSAVERRASADETSSLISSSDVEELVGRSSVDLDMSHRLDIRGFSLLRSLDFWQLWLIMAILAGIGIMSINNIGNNAKSLWQRYDKDVSREFLVGRQQMHVSILSIGSFLGRLSSGVGSDFLVKKMHASRVWCLVVATLVFFLAQACALTIEDPHYLVLVSSLSGIGYGFLFGVFPSIVAESFGIRGLSQNWGFMSMAPVISSNVYNLFYGHNFDKHSTTLPDGERVCLDGIDCYRSAYWMTFGACGVGLVFSLWVIHHQRVHQRLPNKGNEED</sequence>
<dbReference type="Proteomes" id="UP000749293">
    <property type="component" value="Unassembled WGS sequence"/>
</dbReference>
<dbReference type="RefSeq" id="XP_035323965.1">
    <property type="nucleotide sequence ID" value="XM_035466128.1"/>
</dbReference>
<feature type="compositionally biased region" description="Basic and acidic residues" evidence="5">
    <location>
        <begin position="223"/>
        <end position="234"/>
    </location>
</feature>